<organism evidence="1 2">
    <name type="scientific">Aphis glycines</name>
    <name type="common">Soybean aphid</name>
    <dbReference type="NCBI Taxonomy" id="307491"/>
    <lineage>
        <taxon>Eukaryota</taxon>
        <taxon>Metazoa</taxon>
        <taxon>Ecdysozoa</taxon>
        <taxon>Arthropoda</taxon>
        <taxon>Hexapoda</taxon>
        <taxon>Insecta</taxon>
        <taxon>Pterygota</taxon>
        <taxon>Neoptera</taxon>
        <taxon>Paraneoptera</taxon>
        <taxon>Hemiptera</taxon>
        <taxon>Sternorrhyncha</taxon>
        <taxon>Aphidomorpha</taxon>
        <taxon>Aphidoidea</taxon>
        <taxon>Aphididae</taxon>
        <taxon>Aphidini</taxon>
        <taxon>Aphis</taxon>
        <taxon>Aphis</taxon>
    </lineage>
</organism>
<gene>
    <name evidence="1" type="ORF">AGLY_014312</name>
</gene>
<dbReference type="Gene3D" id="1.25.40.20">
    <property type="entry name" value="Ankyrin repeat-containing domain"/>
    <property type="match status" value="1"/>
</dbReference>
<dbReference type="EMBL" id="VYZN01000061">
    <property type="protein sequence ID" value="KAE9525244.1"/>
    <property type="molecule type" value="Genomic_DNA"/>
</dbReference>
<dbReference type="PANTHER" id="PTHR46586">
    <property type="entry name" value="ANKYRIN REPEAT-CONTAINING PROTEIN"/>
    <property type="match status" value="1"/>
</dbReference>
<dbReference type="SUPFAM" id="SSF140860">
    <property type="entry name" value="Pseudo ankyrin repeat-like"/>
    <property type="match status" value="2"/>
</dbReference>
<evidence type="ECO:0000313" key="1">
    <source>
        <dbReference type="EMBL" id="KAE9525244.1"/>
    </source>
</evidence>
<comment type="caution">
    <text evidence="1">The sequence shown here is derived from an EMBL/GenBank/DDBJ whole genome shotgun (WGS) entry which is preliminary data.</text>
</comment>
<dbReference type="Proteomes" id="UP000475862">
    <property type="component" value="Unassembled WGS sequence"/>
</dbReference>
<evidence type="ECO:0000313" key="2">
    <source>
        <dbReference type="Proteomes" id="UP000475862"/>
    </source>
</evidence>
<sequence>MLSLTFDARTHHKKARSAIQAANCVIIVSLYGRRNHGFNEQVDTEIREKLAYHACDQRDKHWYNTVPNNVPKINIESCCDYLIQITKGKKSVRNTTTVLCTTASKYGHLDCLITIRSLGLGLAARPRQFCPSLCLIFARQMQCSWDSQTCRVAARNGHVECLKYAHEHGCLWDNLTSYNAVKKGHFHCLKYALDNNCPSRNIITYFAAANGNLNCLRYAHEKIGPSNNAIAFFAALGGHLNCLKYVHEKGLPWDESVCNASYTNRHLDCLEYARKHGCPMDRFTRKRIIIHLLWYCNT</sequence>
<dbReference type="InterPro" id="IPR052050">
    <property type="entry name" value="SecEffector_AnkRepeat"/>
</dbReference>
<dbReference type="PANTHER" id="PTHR46586:SF3">
    <property type="entry name" value="ANKYRIN REPEAT-CONTAINING PROTEIN"/>
    <property type="match status" value="1"/>
</dbReference>
<dbReference type="InterPro" id="IPR036770">
    <property type="entry name" value="Ankyrin_rpt-contain_sf"/>
</dbReference>
<proteinExistence type="predicted"/>
<protein>
    <submittedName>
        <fullName evidence="1">Uncharacterized protein</fullName>
    </submittedName>
</protein>
<keyword evidence="2" id="KW-1185">Reference proteome</keyword>
<dbReference type="AlphaFoldDB" id="A0A6G0T4X3"/>
<name>A0A6G0T4X3_APHGL</name>
<reference evidence="1 2" key="1">
    <citation type="submission" date="2019-08" db="EMBL/GenBank/DDBJ databases">
        <title>The genome of the soybean aphid Biotype 1, its phylome, world population structure and adaptation to the North American continent.</title>
        <authorList>
            <person name="Giordano R."/>
            <person name="Donthu R.K."/>
            <person name="Hernandez A.G."/>
            <person name="Wright C.L."/>
            <person name="Zimin A.V."/>
        </authorList>
    </citation>
    <scope>NUCLEOTIDE SEQUENCE [LARGE SCALE GENOMIC DNA]</scope>
    <source>
        <tissue evidence="1">Whole aphids</tissue>
    </source>
</reference>
<accession>A0A6G0T4X3</accession>